<dbReference type="PANTHER" id="PTHR34299">
    <property type="entry name" value="DIACYLGLYCEROL KINASE"/>
    <property type="match status" value="1"/>
</dbReference>
<evidence type="ECO:0000256" key="6">
    <source>
        <dbReference type="ARBA" id="ARBA00022692"/>
    </source>
</evidence>
<evidence type="ECO:0000256" key="11">
    <source>
        <dbReference type="ARBA" id="ARBA00023098"/>
    </source>
</evidence>
<dbReference type="PANTHER" id="PTHR34299:SF1">
    <property type="entry name" value="DIACYLGLYCEROL KINASE"/>
    <property type="match status" value="1"/>
</dbReference>
<keyword evidence="18" id="KW-0460">Magnesium</keyword>
<dbReference type="GO" id="GO:0008654">
    <property type="term" value="P:phospholipid biosynthetic process"/>
    <property type="evidence" value="ECO:0007669"/>
    <property type="project" value="UniProtKB-KW"/>
</dbReference>
<dbReference type="EMBL" id="LCEB01000027">
    <property type="protein sequence ID" value="KKS64376.1"/>
    <property type="molecule type" value="Genomic_DNA"/>
</dbReference>
<keyword evidence="9 17" id="KW-0067">ATP-binding</keyword>
<feature type="binding site" evidence="17">
    <location>
        <position position="75"/>
    </location>
    <ligand>
        <name>ATP</name>
        <dbReference type="ChEBI" id="CHEBI:30616"/>
    </ligand>
</feature>
<feature type="active site" description="Proton acceptor" evidence="15">
    <location>
        <position position="68"/>
    </location>
</feature>
<feature type="binding site" evidence="17">
    <location>
        <begin position="93"/>
        <end position="94"/>
    </location>
    <ligand>
        <name>ATP</name>
        <dbReference type="ChEBI" id="CHEBI:30616"/>
    </ligand>
</feature>
<keyword evidence="13" id="KW-0594">Phospholipid biosynthesis</keyword>
<protein>
    <recommendedName>
        <fullName evidence="22">Diacylglycerol kinase</fullName>
    </recommendedName>
</protein>
<dbReference type="InterPro" id="IPR036945">
    <property type="entry name" value="DAGK_sf"/>
</dbReference>
<evidence type="ECO:0000256" key="18">
    <source>
        <dbReference type="PIRSR" id="PIRSR600829-4"/>
    </source>
</evidence>
<dbReference type="InterPro" id="IPR000829">
    <property type="entry name" value="DAGK"/>
</dbReference>
<dbReference type="GO" id="GO:0005524">
    <property type="term" value="F:ATP binding"/>
    <property type="evidence" value="ECO:0007669"/>
    <property type="project" value="UniProtKB-KW"/>
</dbReference>
<evidence type="ECO:0000313" key="21">
    <source>
        <dbReference type="Proteomes" id="UP000034135"/>
    </source>
</evidence>
<dbReference type="GO" id="GO:0005886">
    <property type="term" value="C:plasma membrane"/>
    <property type="evidence" value="ECO:0007669"/>
    <property type="project" value="UniProtKB-SubCell"/>
</dbReference>
<feature type="transmembrane region" description="Helical" evidence="19">
    <location>
        <begin position="32"/>
        <end position="49"/>
    </location>
</feature>
<feature type="binding site" evidence="18">
    <location>
        <position position="75"/>
    </location>
    <ligand>
        <name>a divalent metal cation</name>
        <dbReference type="ChEBI" id="CHEBI:60240"/>
    </ligand>
</feature>
<comment type="similarity">
    <text evidence="2">Belongs to the bacterial diacylglycerol kinase family.</text>
</comment>
<accession>A0A0G1D0H7</accession>
<keyword evidence="7 17" id="KW-0547">Nucleotide-binding</keyword>
<keyword evidence="12 19" id="KW-0472">Membrane</keyword>
<keyword evidence="6 19" id="KW-0812">Transmembrane</keyword>
<evidence type="ECO:0000256" key="1">
    <source>
        <dbReference type="ARBA" id="ARBA00004651"/>
    </source>
</evidence>
<dbReference type="Proteomes" id="UP000034135">
    <property type="component" value="Unassembled WGS sequence"/>
</dbReference>
<name>A0A0G1D0H7_9BACT</name>
<evidence type="ECO:0000313" key="20">
    <source>
        <dbReference type="EMBL" id="KKS64376.1"/>
    </source>
</evidence>
<evidence type="ECO:0000256" key="5">
    <source>
        <dbReference type="ARBA" id="ARBA00022679"/>
    </source>
</evidence>
<dbReference type="Gene3D" id="1.10.287.3610">
    <property type="match status" value="1"/>
</dbReference>
<dbReference type="Pfam" id="PF01219">
    <property type="entry name" value="DAGK_prokar"/>
    <property type="match status" value="1"/>
</dbReference>
<evidence type="ECO:0000256" key="19">
    <source>
        <dbReference type="SAM" id="Phobius"/>
    </source>
</evidence>
<feature type="binding site" evidence="18">
    <location>
        <position position="27"/>
    </location>
    <ligand>
        <name>a divalent metal cation</name>
        <dbReference type="ChEBI" id="CHEBI:60240"/>
    </ligand>
</feature>
<evidence type="ECO:0000256" key="8">
    <source>
        <dbReference type="ARBA" id="ARBA00022777"/>
    </source>
</evidence>
<evidence type="ECO:0000256" key="13">
    <source>
        <dbReference type="ARBA" id="ARBA00023209"/>
    </source>
</evidence>
<organism evidence="20 21">
    <name type="scientific">Candidatus Daviesbacteria bacterium GW2011_GWA1_42_6</name>
    <dbReference type="NCBI Taxonomy" id="1618420"/>
    <lineage>
        <taxon>Bacteria</taxon>
        <taxon>Candidatus Daviesiibacteriota</taxon>
    </lineage>
</organism>
<feature type="binding site" evidence="17">
    <location>
        <position position="15"/>
    </location>
    <ligand>
        <name>ATP</name>
        <dbReference type="ChEBI" id="CHEBI:30616"/>
    </ligand>
</feature>
<feature type="transmembrane region" description="Helical" evidence="19">
    <location>
        <begin position="99"/>
        <end position="120"/>
    </location>
</feature>
<evidence type="ECO:0000256" key="2">
    <source>
        <dbReference type="ARBA" id="ARBA00005967"/>
    </source>
</evidence>
<gene>
    <name evidence="20" type="ORF">UV33_C0027G0003</name>
</gene>
<evidence type="ECO:0000256" key="4">
    <source>
        <dbReference type="ARBA" id="ARBA00022516"/>
    </source>
</evidence>
<evidence type="ECO:0000256" key="16">
    <source>
        <dbReference type="PIRSR" id="PIRSR600829-2"/>
    </source>
</evidence>
<feature type="binding site" evidence="17">
    <location>
        <position position="27"/>
    </location>
    <ligand>
        <name>ATP</name>
        <dbReference type="ChEBI" id="CHEBI:30616"/>
    </ligand>
</feature>
<sequence>MEPRKHKFRILSFKYAFEGIYAAVKEEPNLKFHILSAFVVILAGLYFNISRFDWIVVILLIALVLTLEMTNTAIEAVVDSFTEAQHPRAKYAKDISAGAVLILSLAAAAAGLIIFLPYIFSWLS</sequence>
<evidence type="ECO:0000256" key="14">
    <source>
        <dbReference type="ARBA" id="ARBA00023264"/>
    </source>
</evidence>
<comment type="subcellular location">
    <subcellularLocation>
        <location evidence="1">Cell membrane</location>
        <topology evidence="1">Multi-pass membrane protein</topology>
    </subcellularLocation>
</comment>
<evidence type="ECO:0000256" key="9">
    <source>
        <dbReference type="ARBA" id="ARBA00022840"/>
    </source>
</evidence>
<dbReference type="CDD" id="cd14265">
    <property type="entry name" value="UDPK_IM_like"/>
    <property type="match status" value="1"/>
</dbReference>
<evidence type="ECO:0000256" key="12">
    <source>
        <dbReference type="ARBA" id="ARBA00023136"/>
    </source>
</evidence>
<evidence type="ECO:0000256" key="7">
    <source>
        <dbReference type="ARBA" id="ARBA00022741"/>
    </source>
</evidence>
<keyword evidence="3" id="KW-1003">Cell membrane</keyword>
<evidence type="ECO:0008006" key="22">
    <source>
        <dbReference type="Google" id="ProtNLM"/>
    </source>
</evidence>
<proteinExistence type="inferred from homology"/>
<keyword evidence="4" id="KW-0444">Lipid biosynthesis</keyword>
<keyword evidence="18" id="KW-0479">Metal-binding</keyword>
<evidence type="ECO:0000256" key="17">
    <source>
        <dbReference type="PIRSR" id="PIRSR600829-3"/>
    </source>
</evidence>
<keyword evidence="8" id="KW-0418">Kinase</keyword>
<dbReference type="AlphaFoldDB" id="A0A0G1D0H7"/>
<keyword evidence="10 19" id="KW-1133">Transmembrane helix</keyword>
<reference evidence="20 21" key="1">
    <citation type="journal article" date="2015" name="Nature">
        <title>rRNA introns, odd ribosomes, and small enigmatic genomes across a large radiation of phyla.</title>
        <authorList>
            <person name="Brown C.T."/>
            <person name="Hug L.A."/>
            <person name="Thomas B.C."/>
            <person name="Sharon I."/>
            <person name="Castelle C.J."/>
            <person name="Singh A."/>
            <person name="Wilkins M.J."/>
            <person name="Williams K.H."/>
            <person name="Banfield J.F."/>
        </authorList>
    </citation>
    <scope>NUCLEOTIDE SEQUENCE [LARGE SCALE GENOMIC DNA]</scope>
</reference>
<feature type="binding site" evidence="16">
    <location>
        <position position="68"/>
    </location>
    <ligand>
        <name>substrate</name>
    </ligand>
</feature>
<dbReference type="GO" id="GO:0016301">
    <property type="term" value="F:kinase activity"/>
    <property type="evidence" value="ECO:0007669"/>
    <property type="project" value="UniProtKB-KW"/>
</dbReference>
<keyword evidence="14" id="KW-1208">Phospholipid metabolism</keyword>
<feature type="transmembrane region" description="Helical" evidence="19">
    <location>
        <begin position="55"/>
        <end position="78"/>
    </location>
</feature>
<evidence type="ECO:0000256" key="15">
    <source>
        <dbReference type="PIRSR" id="PIRSR600829-1"/>
    </source>
</evidence>
<comment type="cofactor">
    <cofactor evidence="18">
        <name>Mg(2+)</name>
        <dbReference type="ChEBI" id="CHEBI:18420"/>
    </cofactor>
    <text evidence="18">Mn(2+), Zn(2+), Cd(2+) and Co(2+) support activity to lesser extents.</text>
</comment>
<evidence type="ECO:0000256" key="10">
    <source>
        <dbReference type="ARBA" id="ARBA00022989"/>
    </source>
</evidence>
<dbReference type="InterPro" id="IPR033717">
    <property type="entry name" value="UDPK"/>
</dbReference>
<keyword evidence="11" id="KW-0443">Lipid metabolism</keyword>
<dbReference type="GO" id="GO:0046872">
    <property type="term" value="F:metal ion binding"/>
    <property type="evidence" value="ECO:0007669"/>
    <property type="project" value="UniProtKB-KW"/>
</dbReference>
<comment type="caution">
    <text evidence="20">The sequence shown here is derived from an EMBL/GenBank/DDBJ whole genome shotgun (WGS) entry which is preliminary data.</text>
</comment>
<evidence type="ECO:0000256" key="3">
    <source>
        <dbReference type="ARBA" id="ARBA00022475"/>
    </source>
</evidence>
<keyword evidence="5" id="KW-0808">Transferase</keyword>